<organism evidence="3 4">
    <name type="scientific">Circinella minor</name>
    <dbReference type="NCBI Taxonomy" id="1195481"/>
    <lineage>
        <taxon>Eukaryota</taxon>
        <taxon>Fungi</taxon>
        <taxon>Fungi incertae sedis</taxon>
        <taxon>Mucoromycota</taxon>
        <taxon>Mucoromycotina</taxon>
        <taxon>Mucoromycetes</taxon>
        <taxon>Mucorales</taxon>
        <taxon>Lichtheimiaceae</taxon>
        <taxon>Circinella</taxon>
    </lineage>
</organism>
<feature type="compositionally biased region" description="Acidic residues" evidence="1">
    <location>
        <begin position="70"/>
        <end position="92"/>
    </location>
</feature>
<dbReference type="SUPFAM" id="SSF46689">
    <property type="entry name" value="Homeodomain-like"/>
    <property type="match status" value="1"/>
</dbReference>
<dbReference type="EMBL" id="JAEPRB010000144">
    <property type="protein sequence ID" value="KAG2220328.1"/>
    <property type="molecule type" value="Genomic_DNA"/>
</dbReference>
<feature type="compositionally biased region" description="Polar residues" evidence="1">
    <location>
        <begin position="103"/>
        <end position="113"/>
    </location>
</feature>
<gene>
    <name evidence="3" type="ORF">INT45_004013</name>
</gene>
<dbReference type="PROSITE" id="PS50090">
    <property type="entry name" value="MYB_LIKE"/>
    <property type="match status" value="1"/>
</dbReference>
<evidence type="ECO:0000256" key="1">
    <source>
        <dbReference type="SAM" id="MobiDB-lite"/>
    </source>
</evidence>
<dbReference type="CDD" id="cd00167">
    <property type="entry name" value="SANT"/>
    <property type="match status" value="1"/>
</dbReference>
<feature type="region of interest" description="Disordered" evidence="1">
    <location>
        <begin position="285"/>
        <end position="311"/>
    </location>
</feature>
<evidence type="ECO:0000259" key="2">
    <source>
        <dbReference type="PROSITE" id="PS50090"/>
    </source>
</evidence>
<feature type="domain" description="Myb-like" evidence="2">
    <location>
        <begin position="227"/>
        <end position="273"/>
    </location>
</feature>
<sequence length="311" mass="35029">MAPGHKTTNEDKRWLIVGAYHTGVPEKVVARISGLSTTAVRQIYLNHQLTGTPSLPKQIPRRVREKPIVEYDEDGNLIDDNDDNDEEQEEEQESKSKRRRVNPKQSVKITHQPSTKDVIDYVVHQLHQTNGVIDQWDITSSSSSPSIESIPSLASSPVSASTTNYWRPLTPPREGSNHHHRKSPSSPPVNHFPPSPPHQPQQPQKHQVPYLPPLGKFDQTIRGCEIWTREDDRILIEHMLNPTHPGERWRELEAKLEGRHTAKLCSHRWEYLQSFFLKALENVSSPSISPTSSTSSSSITSNSSSSSSSST</sequence>
<dbReference type="OrthoDB" id="2289901at2759"/>
<name>A0A8H7VKZ0_9FUNG</name>
<accession>A0A8H7VKZ0</accession>
<feature type="compositionally biased region" description="Low complexity" evidence="1">
    <location>
        <begin position="138"/>
        <end position="157"/>
    </location>
</feature>
<dbReference type="Proteomes" id="UP000646827">
    <property type="component" value="Unassembled WGS sequence"/>
</dbReference>
<reference evidence="3 4" key="1">
    <citation type="submission" date="2020-12" db="EMBL/GenBank/DDBJ databases">
        <title>Metabolic potential, ecology and presence of endohyphal bacteria is reflected in genomic diversity of Mucoromycotina.</title>
        <authorList>
            <person name="Muszewska A."/>
            <person name="Okrasinska A."/>
            <person name="Steczkiewicz K."/>
            <person name="Drgas O."/>
            <person name="Orlowska M."/>
            <person name="Perlinska-Lenart U."/>
            <person name="Aleksandrzak-Piekarczyk T."/>
            <person name="Szatraj K."/>
            <person name="Zielenkiewicz U."/>
            <person name="Pilsyk S."/>
            <person name="Malc E."/>
            <person name="Mieczkowski P."/>
            <person name="Kruszewska J.S."/>
            <person name="Biernat P."/>
            <person name="Pawlowska J."/>
        </authorList>
    </citation>
    <scope>NUCLEOTIDE SEQUENCE [LARGE SCALE GENOMIC DNA]</scope>
    <source>
        <strain evidence="3 4">CBS 142.35</strain>
    </source>
</reference>
<dbReference type="AlphaFoldDB" id="A0A8H7VKZ0"/>
<feature type="region of interest" description="Disordered" evidence="1">
    <location>
        <begin position="136"/>
        <end position="216"/>
    </location>
</feature>
<dbReference type="Pfam" id="PF13921">
    <property type="entry name" value="Myb_DNA-bind_6"/>
    <property type="match status" value="1"/>
</dbReference>
<keyword evidence="4" id="KW-1185">Reference proteome</keyword>
<feature type="region of interest" description="Disordered" evidence="1">
    <location>
        <begin position="67"/>
        <end position="113"/>
    </location>
</feature>
<protein>
    <recommendedName>
        <fullName evidence="2">Myb-like domain-containing protein</fullName>
    </recommendedName>
</protein>
<dbReference type="InterPro" id="IPR009057">
    <property type="entry name" value="Homeodomain-like_sf"/>
</dbReference>
<dbReference type="InterPro" id="IPR001005">
    <property type="entry name" value="SANT/Myb"/>
</dbReference>
<evidence type="ECO:0000313" key="4">
    <source>
        <dbReference type="Proteomes" id="UP000646827"/>
    </source>
</evidence>
<comment type="caution">
    <text evidence="3">The sequence shown here is derived from an EMBL/GenBank/DDBJ whole genome shotgun (WGS) entry which is preliminary data.</text>
</comment>
<proteinExistence type="predicted"/>
<evidence type="ECO:0000313" key="3">
    <source>
        <dbReference type="EMBL" id="KAG2220328.1"/>
    </source>
</evidence>
<dbReference type="Gene3D" id="1.10.10.60">
    <property type="entry name" value="Homeodomain-like"/>
    <property type="match status" value="1"/>
</dbReference>
<feature type="compositionally biased region" description="Pro residues" evidence="1">
    <location>
        <begin position="185"/>
        <end position="200"/>
    </location>
</feature>